<evidence type="ECO:0000256" key="1">
    <source>
        <dbReference type="PROSITE-ProRule" id="PRU00169"/>
    </source>
</evidence>
<comment type="caution">
    <text evidence="1">Lacks conserved residue(s) required for the propagation of feature annotation.</text>
</comment>
<dbReference type="EMBL" id="JACOGK010000011">
    <property type="protein sequence ID" value="MBC3536615.1"/>
    <property type="molecule type" value="Genomic_DNA"/>
</dbReference>
<dbReference type="InterPro" id="IPR011006">
    <property type="entry name" value="CheY-like_superfamily"/>
</dbReference>
<dbReference type="SUPFAM" id="SSF141868">
    <property type="entry name" value="EAL domain-like"/>
    <property type="match status" value="1"/>
</dbReference>
<dbReference type="InterPro" id="IPR043128">
    <property type="entry name" value="Rev_trsase/Diguanyl_cyclase"/>
</dbReference>
<reference evidence="5 6" key="1">
    <citation type="submission" date="2020-08" db="EMBL/GenBank/DDBJ databases">
        <authorList>
            <person name="Liu C."/>
            <person name="Sun Q."/>
        </authorList>
    </citation>
    <scope>NUCLEOTIDE SEQUENCE [LARGE SCALE GENOMIC DNA]</scope>
    <source>
        <strain evidence="5 6">NSJ-59</strain>
    </source>
</reference>
<evidence type="ECO:0000259" key="2">
    <source>
        <dbReference type="PROSITE" id="PS50110"/>
    </source>
</evidence>
<dbReference type="CDD" id="cd01948">
    <property type="entry name" value="EAL"/>
    <property type="match status" value="1"/>
</dbReference>
<dbReference type="NCBIfam" id="TIGR00254">
    <property type="entry name" value="GGDEF"/>
    <property type="match status" value="1"/>
</dbReference>
<dbReference type="InterPro" id="IPR001789">
    <property type="entry name" value="Sig_transdc_resp-reg_receiver"/>
</dbReference>
<dbReference type="RefSeq" id="WP_186502771.1">
    <property type="nucleotide sequence ID" value="NZ_JACOGK010000011.1"/>
</dbReference>
<feature type="domain" description="GGDEF" evidence="4">
    <location>
        <begin position="321"/>
        <end position="444"/>
    </location>
</feature>
<feature type="domain" description="EAL" evidence="3">
    <location>
        <begin position="442"/>
        <end position="693"/>
    </location>
</feature>
<dbReference type="InterPro" id="IPR050706">
    <property type="entry name" value="Cyclic-di-GMP_PDE-like"/>
</dbReference>
<dbReference type="SMART" id="SM00267">
    <property type="entry name" value="GGDEF"/>
    <property type="match status" value="1"/>
</dbReference>
<dbReference type="InterPro" id="IPR000160">
    <property type="entry name" value="GGDEF_dom"/>
</dbReference>
<dbReference type="PROSITE" id="PS50110">
    <property type="entry name" value="RESPONSE_REGULATORY"/>
    <property type="match status" value="1"/>
</dbReference>
<dbReference type="Gene3D" id="3.20.20.450">
    <property type="entry name" value="EAL domain"/>
    <property type="match status" value="1"/>
</dbReference>
<dbReference type="Gene3D" id="3.40.50.2300">
    <property type="match status" value="1"/>
</dbReference>
<protein>
    <submittedName>
        <fullName evidence="5">GGDEF domain-containing response regulator</fullName>
    </submittedName>
</protein>
<comment type="caution">
    <text evidence="5">The sequence shown here is derived from an EMBL/GenBank/DDBJ whole genome shotgun (WGS) entry which is preliminary data.</text>
</comment>
<dbReference type="Pfam" id="PF00563">
    <property type="entry name" value="EAL"/>
    <property type="match status" value="1"/>
</dbReference>
<dbReference type="InterPro" id="IPR029787">
    <property type="entry name" value="Nucleotide_cyclase"/>
</dbReference>
<dbReference type="Pfam" id="PF00990">
    <property type="entry name" value="GGDEF"/>
    <property type="match status" value="1"/>
</dbReference>
<dbReference type="CDD" id="cd01949">
    <property type="entry name" value="GGDEF"/>
    <property type="match status" value="1"/>
</dbReference>
<accession>A0ABR6VH95</accession>
<evidence type="ECO:0000313" key="5">
    <source>
        <dbReference type="EMBL" id="MBC3536615.1"/>
    </source>
</evidence>
<dbReference type="Proteomes" id="UP000606870">
    <property type="component" value="Unassembled WGS sequence"/>
</dbReference>
<dbReference type="Gene3D" id="3.30.70.270">
    <property type="match status" value="1"/>
</dbReference>
<dbReference type="SMART" id="SM00052">
    <property type="entry name" value="EAL"/>
    <property type="match status" value="1"/>
</dbReference>
<evidence type="ECO:0000259" key="4">
    <source>
        <dbReference type="PROSITE" id="PS50887"/>
    </source>
</evidence>
<dbReference type="InterPro" id="IPR001633">
    <property type="entry name" value="EAL_dom"/>
</dbReference>
<evidence type="ECO:0000259" key="3">
    <source>
        <dbReference type="PROSITE" id="PS50883"/>
    </source>
</evidence>
<dbReference type="PROSITE" id="PS50887">
    <property type="entry name" value="GGDEF"/>
    <property type="match status" value="1"/>
</dbReference>
<feature type="domain" description="Response regulatory" evidence="2">
    <location>
        <begin position="6"/>
        <end position="120"/>
    </location>
</feature>
<dbReference type="SUPFAM" id="SSF52172">
    <property type="entry name" value="CheY-like"/>
    <property type="match status" value="1"/>
</dbReference>
<dbReference type="InterPro" id="IPR035919">
    <property type="entry name" value="EAL_sf"/>
</dbReference>
<evidence type="ECO:0000313" key="6">
    <source>
        <dbReference type="Proteomes" id="UP000606870"/>
    </source>
</evidence>
<proteinExistence type="predicted"/>
<dbReference type="PANTHER" id="PTHR33121">
    <property type="entry name" value="CYCLIC DI-GMP PHOSPHODIESTERASE PDEF"/>
    <property type="match status" value="1"/>
</dbReference>
<keyword evidence="6" id="KW-1185">Reference proteome</keyword>
<sequence>MRGKKIQLVLVADARRRRWLKDILQTGFVFLEACDVNEAVGLIRQKRRVDAIIVAPSRGRGLTTLRRLHADPLCHHIPLALLLENASAEEQEEAFLQGAVDVISLPAADAIIRARFSRMDYELRKQNTLRLLQRIVRRSMKQEDPDQTFLHFLKYLGMLSQAEKVFIFEGDSHSPYYWSANGETGVGSRSVPQRDYAQLRETMDRLFEKYGSLSIRNVSQYEAEEPEAAAVLLAYGLHSLVALPVYFNRRRLCVVCLENVPSGCMKGTRMLTNHIKTPLIMMYTNRNSVYHLRANSSIDQMTGTLNRNAFDRYSQSIEPDESIGVLFADIDNLKRVNDDLGHSWGDRLICDTAEALLRYRYGGTVFRIGGDEFVLIWQGLEKEAFFALGQRIRQHLAERNLNNSIGMYWSPDVRAGFDAVLQAADQQMYDEKHQHRIIEDGMDKEPGRFSDALANGEFTFYLQPFVNPASGQILGAEVLARWIRQDVVLEPGQFMEEMESDTFIFQLDVYLWEAVCRFQRELLDQGVQPLPLAVNVNAQDFYLGNVPQIMRNLLKKYDVPDDLLLVEVKEKDYRRNSHIHSCVDALYDEGIFTVMDQFGMEYDSLQVLPTLKARGVKFCYHRRPDIAEEYKQKIIESLLNLAERQGILVNVAGMETAEQVQLINRRGCSCAQGYYWYRPMECAAFRELIQIPAAVQSRQDLHMFNKNVGTLTVYHLLAENIISEARLNDIIGPMAIVSVQHNDERIYVRQMNRAYYHLLGKNPQEKALNHVDNLQTDEPGQDLITAFHRADDCPDNGHLISFRYRCQGLEEPLHLVARILPIGKNKRYRYYLVFLHKYR</sequence>
<dbReference type="PROSITE" id="PS50883">
    <property type="entry name" value="EAL"/>
    <property type="match status" value="1"/>
</dbReference>
<dbReference type="PANTHER" id="PTHR33121:SF70">
    <property type="entry name" value="SIGNALING PROTEIN YKOW"/>
    <property type="match status" value="1"/>
</dbReference>
<dbReference type="CDD" id="cd00156">
    <property type="entry name" value="REC"/>
    <property type="match status" value="1"/>
</dbReference>
<gene>
    <name evidence="5" type="ORF">H8J70_05050</name>
</gene>
<name>A0ABR6VH95_9FIRM</name>
<organism evidence="5 6">
    <name type="scientific">Megasphaera hominis</name>
    <dbReference type="NCBI Taxonomy" id="159836"/>
    <lineage>
        <taxon>Bacteria</taxon>
        <taxon>Bacillati</taxon>
        <taxon>Bacillota</taxon>
        <taxon>Negativicutes</taxon>
        <taxon>Veillonellales</taxon>
        <taxon>Veillonellaceae</taxon>
        <taxon>Megasphaera</taxon>
    </lineage>
</organism>
<dbReference type="SUPFAM" id="SSF55073">
    <property type="entry name" value="Nucleotide cyclase"/>
    <property type="match status" value="1"/>
</dbReference>